<evidence type="ECO:0000313" key="1">
    <source>
        <dbReference type="EMBL" id="EMI17549.1"/>
    </source>
</evidence>
<dbReference type="PATRIC" id="fig|1265738.3.peg.5536"/>
<reference evidence="1 2" key="1">
    <citation type="journal article" date="2013" name="Mar. Genomics">
        <title>Expression of sulfatases in Rhodopirellula baltica and the diversity of sulfatases in the genus Rhodopirellula.</title>
        <authorList>
            <person name="Wegner C.E."/>
            <person name="Richter-Heitmann T."/>
            <person name="Klindworth A."/>
            <person name="Klockow C."/>
            <person name="Richter M."/>
            <person name="Achstetter T."/>
            <person name="Glockner F.O."/>
            <person name="Harder J."/>
        </authorList>
    </citation>
    <scope>NUCLEOTIDE SEQUENCE [LARGE SCALE GENOMIC DNA]</scope>
    <source>
        <strain evidence="1 2">SM1</strain>
    </source>
</reference>
<keyword evidence="2" id="KW-1185">Reference proteome</keyword>
<evidence type="ECO:0008006" key="3">
    <source>
        <dbReference type="Google" id="ProtNLM"/>
    </source>
</evidence>
<name>M5RU94_9BACT</name>
<comment type="caution">
    <text evidence="1">The sequence shown here is derived from an EMBL/GenBank/DDBJ whole genome shotgun (WGS) entry which is preliminary data.</text>
</comment>
<organism evidence="1 2">
    <name type="scientific">Rhodopirellula maiorica SM1</name>
    <dbReference type="NCBI Taxonomy" id="1265738"/>
    <lineage>
        <taxon>Bacteria</taxon>
        <taxon>Pseudomonadati</taxon>
        <taxon>Planctomycetota</taxon>
        <taxon>Planctomycetia</taxon>
        <taxon>Pirellulales</taxon>
        <taxon>Pirellulaceae</taxon>
        <taxon>Novipirellula</taxon>
    </lineage>
</organism>
<proteinExistence type="predicted"/>
<accession>M5RU94</accession>
<dbReference type="Proteomes" id="UP000011991">
    <property type="component" value="Unassembled WGS sequence"/>
</dbReference>
<evidence type="ECO:0000313" key="2">
    <source>
        <dbReference type="Proteomes" id="UP000011991"/>
    </source>
</evidence>
<dbReference type="AlphaFoldDB" id="M5RU94"/>
<gene>
    <name evidence="1" type="ORF">RMSM_05528</name>
</gene>
<sequence length="77" mass="8283">MAGDCARFVRSDRTTAIESYSAILDLNPTDLTAMWSLIDTLLSGDTDQETLAEASELAARLVASHPDSNVARAIQTQ</sequence>
<dbReference type="EMBL" id="ANOG01000784">
    <property type="protein sequence ID" value="EMI17549.1"/>
    <property type="molecule type" value="Genomic_DNA"/>
</dbReference>
<protein>
    <recommendedName>
        <fullName evidence="3">Tetratricopeptide repeat protein</fullName>
    </recommendedName>
</protein>